<protein>
    <submittedName>
        <fullName evidence="2">Uncharacterized protein</fullName>
    </submittedName>
</protein>
<organism evidence="2 3">
    <name type="scientific">Rothia amarae</name>
    <dbReference type="NCBI Taxonomy" id="169480"/>
    <lineage>
        <taxon>Bacteria</taxon>
        <taxon>Bacillati</taxon>
        <taxon>Actinomycetota</taxon>
        <taxon>Actinomycetes</taxon>
        <taxon>Micrococcales</taxon>
        <taxon>Micrococcaceae</taxon>
        <taxon>Rothia</taxon>
    </lineage>
</organism>
<reference evidence="2 3" key="1">
    <citation type="submission" date="2020-09" db="EMBL/GenBank/DDBJ databases">
        <title>Investigation of environmental microbe.</title>
        <authorList>
            <person name="Ou Y."/>
            <person name="Kang Q."/>
        </authorList>
    </citation>
    <scope>NUCLEOTIDE SEQUENCE [LARGE SCALE GENOMIC DNA]</scope>
    <source>
        <strain evidence="2 3">KJZ-9</strain>
    </source>
</reference>
<sequence>MLLLGVTACAPAENFDNLEPEKASSKHLDQLQSWALPSTEAEDARRAFVSRCVSARGGKYSEAQKDYSLQTSLRNGVDTDQLKEHGYLPAPTKEKKTPTYDARGLKAYTGNPAHGTKSVHFMELESGEIAVDGCFAESLQYIYGSVEDGLKVAVLAPQILQSVGENVREDPAYKEVENSWGTCMKDHLDTDFTTFESASDYALTLPQSQRVKVAQTDAECRESNNVDSRVHDIENTYFEAVYQRVKRFADDFEKIQQRSQENVVKDRENPQKSSPVEQAQPTDATSTS</sequence>
<feature type="region of interest" description="Disordered" evidence="1">
    <location>
        <begin position="258"/>
        <end position="288"/>
    </location>
</feature>
<name>A0A7H2BM58_9MICC</name>
<accession>A0A7H2BM58</accession>
<evidence type="ECO:0000313" key="2">
    <source>
        <dbReference type="EMBL" id="QNV40754.1"/>
    </source>
</evidence>
<evidence type="ECO:0000256" key="1">
    <source>
        <dbReference type="SAM" id="MobiDB-lite"/>
    </source>
</evidence>
<feature type="compositionally biased region" description="Polar residues" evidence="1">
    <location>
        <begin position="271"/>
        <end position="288"/>
    </location>
</feature>
<evidence type="ECO:0000313" key="3">
    <source>
        <dbReference type="Proteomes" id="UP000516421"/>
    </source>
</evidence>
<gene>
    <name evidence="2" type="ORF">IDM48_05010</name>
</gene>
<proteinExistence type="predicted"/>
<dbReference type="Proteomes" id="UP000516421">
    <property type="component" value="Chromosome"/>
</dbReference>
<keyword evidence="3" id="KW-1185">Reference proteome</keyword>
<dbReference type="AlphaFoldDB" id="A0A7H2BM58"/>
<dbReference type="EMBL" id="CP061538">
    <property type="protein sequence ID" value="QNV40754.1"/>
    <property type="molecule type" value="Genomic_DNA"/>
</dbReference>
<dbReference type="KEGG" id="rama:IDM48_05010"/>
<dbReference type="RefSeq" id="WP_190618374.1">
    <property type="nucleotide sequence ID" value="NZ_CP061538.1"/>
</dbReference>